<gene>
    <name evidence="2" type="ORF">Pan216_34170</name>
</gene>
<dbReference type="EMBL" id="CP036279">
    <property type="protein sequence ID" value="QDU62550.1"/>
    <property type="molecule type" value="Genomic_DNA"/>
</dbReference>
<feature type="chain" id="PRO_5022095176" evidence="1">
    <location>
        <begin position="22"/>
        <end position="81"/>
    </location>
</feature>
<protein>
    <submittedName>
        <fullName evidence="2">Uncharacterized protein</fullName>
    </submittedName>
</protein>
<dbReference type="RefSeq" id="WP_145259383.1">
    <property type="nucleotide sequence ID" value="NZ_CP036279.1"/>
</dbReference>
<dbReference type="PROSITE" id="PS51257">
    <property type="entry name" value="PROKAR_LIPOPROTEIN"/>
    <property type="match status" value="1"/>
</dbReference>
<keyword evidence="1" id="KW-0732">Signal</keyword>
<evidence type="ECO:0000313" key="2">
    <source>
        <dbReference type="EMBL" id="QDU62550.1"/>
    </source>
</evidence>
<name>A0A518B6E8_9BACT</name>
<reference evidence="2 3" key="1">
    <citation type="submission" date="2019-02" db="EMBL/GenBank/DDBJ databases">
        <title>Deep-cultivation of Planctomycetes and their phenomic and genomic characterization uncovers novel biology.</title>
        <authorList>
            <person name="Wiegand S."/>
            <person name="Jogler M."/>
            <person name="Boedeker C."/>
            <person name="Pinto D."/>
            <person name="Vollmers J."/>
            <person name="Rivas-Marin E."/>
            <person name="Kohn T."/>
            <person name="Peeters S.H."/>
            <person name="Heuer A."/>
            <person name="Rast P."/>
            <person name="Oberbeckmann S."/>
            <person name="Bunk B."/>
            <person name="Jeske O."/>
            <person name="Meyerdierks A."/>
            <person name="Storesund J.E."/>
            <person name="Kallscheuer N."/>
            <person name="Luecker S."/>
            <person name="Lage O.M."/>
            <person name="Pohl T."/>
            <person name="Merkel B.J."/>
            <person name="Hornburger P."/>
            <person name="Mueller R.-W."/>
            <person name="Bruemmer F."/>
            <person name="Labrenz M."/>
            <person name="Spormann A.M."/>
            <person name="Op den Camp H."/>
            <person name="Overmann J."/>
            <person name="Amann R."/>
            <person name="Jetten M.S.M."/>
            <person name="Mascher T."/>
            <person name="Medema M.H."/>
            <person name="Devos D.P."/>
            <person name="Kaster A.-K."/>
            <person name="Ovreas L."/>
            <person name="Rohde M."/>
            <person name="Galperin M.Y."/>
            <person name="Jogler C."/>
        </authorList>
    </citation>
    <scope>NUCLEOTIDE SEQUENCE [LARGE SCALE GENOMIC DNA]</scope>
    <source>
        <strain evidence="2 3">Pan216</strain>
    </source>
</reference>
<evidence type="ECO:0000313" key="3">
    <source>
        <dbReference type="Proteomes" id="UP000317093"/>
    </source>
</evidence>
<organism evidence="2 3">
    <name type="scientific">Kolteria novifilia</name>
    <dbReference type="NCBI Taxonomy" id="2527975"/>
    <lineage>
        <taxon>Bacteria</taxon>
        <taxon>Pseudomonadati</taxon>
        <taxon>Planctomycetota</taxon>
        <taxon>Planctomycetia</taxon>
        <taxon>Kolteriales</taxon>
        <taxon>Kolteriaceae</taxon>
        <taxon>Kolteria</taxon>
    </lineage>
</organism>
<feature type="signal peptide" evidence="1">
    <location>
        <begin position="1"/>
        <end position="21"/>
    </location>
</feature>
<evidence type="ECO:0000256" key="1">
    <source>
        <dbReference type="SAM" id="SignalP"/>
    </source>
</evidence>
<keyword evidence="3" id="KW-1185">Reference proteome</keyword>
<dbReference type="Proteomes" id="UP000317093">
    <property type="component" value="Chromosome"/>
</dbReference>
<dbReference type="OrthoDB" id="285838at2"/>
<sequence precursor="true">MRRVILSTLFALCLMSSSSGCFVNMYSADPIRRYRQLFFQSQDLMLLEDDWERFWMINQPSQLSARMYNGLGDPAARIRPE</sequence>
<proteinExistence type="predicted"/>
<dbReference type="KEGG" id="knv:Pan216_34170"/>
<dbReference type="AlphaFoldDB" id="A0A518B6E8"/>
<accession>A0A518B6E8</accession>